<organism evidence="12 13">
    <name type="scientific">Mytilus edulis</name>
    <name type="common">Blue mussel</name>
    <dbReference type="NCBI Taxonomy" id="6550"/>
    <lineage>
        <taxon>Eukaryota</taxon>
        <taxon>Metazoa</taxon>
        <taxon>Spiralia</taxon>
        <taxon>Lophotrochozoa</taxon>
        <taxon>Mollusca</taxon>
        <taxon>Bivalvia</taxon>
        <taxon>Autobranchia</taxon>
        <taxon>Pteriomorphia</taxon>
        <taxon>Mytilida</taxon>
        <taxon>Mytiloidea</taxon>
        <taxon>Mytilidae</taxon>
        <taxon>Mytilinae</taxon>
        <taxon>Mytilus</taxon>
    </lineage>
</organism>
<evidence type="ECO:0000256" key="3">
    <source>
        <dbReference type="ARBA" id="ARBA00022772"/>
    </source>
</evidence>
<dbReference type="PANTHER" id="PTHR10638:SF20">
    <property type="entry name" value="AMINE OXIDASE"/>
    <property type="match status" value="1"/>
</dbReference>
<dbReference type="InterPro" id="IPR000269">
    <property type="entry name" value="Cu_amine_oxidase"/>
</dbReference>
<dbReference type="GO" id="GO:0048038">
    <property type="term" value="F:quinone binding"/>
    <property type="evidence" value="ECO:0007669"/>
    <property type="project" value="InterPro"/>
</dbReference>
<evidence type="ECO:0000259" key="10">
    <source>
        <dbReference type="Pfam" id="PF01179"/>
    </source>
</evidence>
<dbReference type="Proteomes" id="UP000683360">
    <property type="component" value="Unassembled WGS sequence"/>
</dbReference>
<keyword evidence="4 8" id="KW-0560">Oxidoreductase</keyword>
<evidence type="ECO:0000256" key="6">
    <source>
        <dbReference type="PIRSR" id="PIRSR600269-50"/>
    </source>
</evidence>
<evidence type="ECO:0000256" key="1">
    <source>
        <dbReference type="ARBA" id="ARBA00007983"/>
    </source>
</evidence>
<evidence type="ECO:0000259" key="11">
    <source>
        <dbReference type="Pfam" id="PF02727"/>
    </source>
</evidence>
<feature type="active site" description="Proton acceptor" evidence="6">
    <location>
        <position position="443"/>
    </location>
</feature>
<name>A0A8S3TXB2_MYTED</name>
<dbReference type="InterPro" id="IPR015800">
    <property type="entry name" value="Cu_amine_oxidase_N2"/>
</dbReference>
<feature type="domain" description="Copper amine oxidase catalytic" evidence="10">
    <location>
        <begin position="371"/>
        <end position="778"/>
    </location>
</feature>
<evidence type="ECO:0000256" key="5">
    <source>
        <dbReference type="ARBA" id="ARBA00023008"/>
    </source>
</evidence>
<evidence type="ECO:0000313" key="13">
    <source>
        <dbReference type="Proteomes" id="UP000683360"/>
    </source>
</evidence>
<dbReference type="SUPFAM" id="SSF54416">
    <property type="entry name" value="Amine oxidase N-terminal region"/>
    <property type="match status" value="1"/>
</dbReference>
<comment type="caution">
    <text evidence="12">The sequence shown here is derived from an EMBL/GenBank/DDBJ whole genome shotgun (WGS) entry which is preliminary data.</text>
</comment>
<dbReference type="EMBL" id="CAJPWZ010002341">
    <property type="protein sequence ID" value="CAG2236117.1"/>
    <property type="molecule type" value="Genomic_DNA"/>
</dbReference>
<dbReference type="FunFam" id="2.70.98.20:FF:000002">
    <property type="entry name" value="Amine oxidase"/>
    <property type="match status" value="1"/>
</dbReference>
<keyword evidence="9" id="KW-1133">Transmembrane helix</keyword>
<comment type="cofactor">
    <cofactor evidence="8">
        <name>Cu cation</name>
        <dbReference type="ChEBI" id="CHEBI:23378"/>
    </cofactor>
    <text evidence="8">Contains 1 topaquinone per subunit.</text>
</comment>
<dbReference type="InterPro" id="IPR015798">
    <property type="entry name" value="Cu_amine_oxidase_C"/>
</dbReference>
<feature type="modified residue" description="2',4',5'-topaquinone" evidence="7">
    <location>
        <position position="530"/>
    </location>
</feature>
<comment type="similarity">
    <text evidence="1 8">Belongs to the copper/topaquinone oxidase family.</text>
</comment>
<keyword evidence="9" id="KW-0812">Transmembrane</keyword>
<gene>
    <name evidence="12" type="ORF">MEDL_48612</name>
</gene>
<dbReference type="PANTHER" id="PTHR10638">
    <property type="entry name" value="COPPER AMINE OXIDASE"/>
    <property type="match status" value="1"/>
</dbReference>
<comment type="PTM">
    <text evidence="7 8">Topaquinone (TPQ) is generated by copper-dependent autoxidation of a specific tyrosyl residue.</text>
</comment>
<dbReference type="GO" id="GO:0009308">
    <property type="term" value="P:amine metabolic process"/>
    <property type="evidence" value="ECO:0007669"/>
    <property type="project" value="UniProtKB-UniRule"/>
</dbReference>
<dbReference type="Pfam" id="PF01179">
    <property type="entry name" value="Cu_amine_oxid"/>
    <property type="match status" value="1"/>
</dbReference>
<accession>A0A8S3TXB2</accession>
<keyword evidence="5 8" id="KW-0186">Copper</keyword>
<feature type="active site" description="Schiff-base intermediate with substrate; via topaquinone" evidence="6">
    <location>
        <position position="530"/>
    </location>
</feature>
<evidence type="ECO:0000256" key="9">
    <source>
        <dbReference type="SAM" id="Phobius"/>
    </source>
</evidence>
<dbReference type="EC" id="1.4.3.-" evidence="8"/>
<dbReference type="InterPro" id="IPR016182">
    <property type="entry name" value="Cu_amine_oxidase_N-reg"/>
</dbReference>
<dbReference type="GO" id="GO:0008131">
    <property type="term" value="F:primary methylamine oxidase activity"/>
    <property type="evidence" value="ECO:0007669"/>
    <property type="project" value="InterPro"/>
</dbReference>
<keyword evidence="13" id="KW-1185">Reference proteome</keyword>
<keyword evidence="2 8" id="KW-0479">Metal-binding</keyword>
<dbReference type="Gene3D" id="3.10.450.40">
    <property type="match status" value="2"/>
</dbReference>
<keyword evidence="9" id="KW-0472">Membrane</keyword>
<evidence type="ECO:0000256" key="2">
    <source>
        <dbReference type="ARBA" id="ARBA00022723"/>
    </source>
</evidence>
<reference evidence="12" key="1">
    <citation type="submission" date="2021-03" db="EMBL/GenBank/DDBJ databases">
        <authorList>
            <person name="Bekaert M."/>
        </authorList>
    </citation>
    <scope>NUCLEOTIDE SEQUENCE</scope>
</reference>
<evidence type="ECO:0000256" key="7">
    <source>
        <dbReference type="PIRSR" id="PIRSR600269-51"/>
    </source>
</evidence>
<protein>
    <recommendedName>
        <fullName evidence="8">Amine oxidase</fullName>
        <ecNumber evidence="8">1.4.3.-</ecNumber>
    </recommendedName>
</protein>
<keyword evidence="3 6" id="KW-0801">TPQ</keyword>
<dbReference type="SUPFAM" id="SSF49998">
    <property type="entry name" value="Amine oxidase catalytic domain"/>
    <property type="match status" value="1"/>
</dbReference>
<evidence type="ECO:0000256" key="4">
    <source>
        <dbReference type="ARBA" id="ARBA00023002"/>
    </source>
</evidence>
<evidence type="ECO:0000256" key="8">
    <source>
        <dbReference type="RuleBase" id="RU000672"/>
    </source>
</evidence>
<feature type="domain" description="Copper amine oxidase N2-terminal" evidence="11">
    <location>
        <begin position="138"/>
        <end position="202"/>
    </location>
</feature>
<evidence type="ECO:0000313" key="12">
    <source>
        <dbReference type="EMBL" id="CAG2236117.1"/>
    </source>
</evidence>
<dbReference type="GO" id="GO:0005507">
    <property type="term" value="F:copper ion binding"/>
    <property type="evidence" value="ECO:0007669"/>
    <property type="project" value="InterPro"/>
</dbReference>
<feature type="transmembrane region" description="Helical" evidence="9">
    <location>
        <begin position="53"/>
        <end position="76"/>
    </location>
</feature>
<dbReference type="Pfam" id="PF02727">
    <property type="entry name" value="Cu_amine_oxidN2"/>
    <property type="match status" value="1"/>
</dbReference>
<dbReference type="AlphaFoldDB" id="A0A8S3TXB2"/>
<dbReference type="Gene3D" id="2.70.98.20">
    <property type="entry name" value="Copper amine oxidase, catalytic domain"/>
    <property type="match status" value="1"/>
</dbReference>
<proteinExistence type="inferred from homology"/>
<sequence length="834" mass="95777">MEITKLFGISQKNRLNQLLSFDHFFRQYKISSNMQMSDGETKKGSNWLSKERLLIMVLAFAVLSLGLIVALIIVALKINDSESSNKPPVCSKSHSKYGKINLDESDDPSVFHHLTEKEIEGLITYLYRQTDLHLLLPSRSNLDDSVVYISDIHLPNKQDVLNFLDNNGPKPAREALVILFRGDKNPPYIEEILVGPLPNPTYHKPVPYRNKIPYIYRPPLSGKESEKAHEYMKSTIDPVLGNMFVELFGGKLTNCGDKCLKFGYYVPMSSAHSGEKSKRRIWMSLVQELEISSHHIVDFSVLLDLNVTEITIKKVWFSGNMFNTLNEALTYFKANKATIAKVPFPNYSKDLFSTLNQRGEAPIDPPLRNPRQVSPDGKRYNVRGRHVEYMSWSFDFRMSLLSGPQIYDVRFRNERIAYEISLQDIGVFYSGYKPHDEVAHFLDSMLLLGNQTKMLFPGIDCPSDATFISSNFIAGGDSIHRQRSSFCLFELNTGMPLRRHHSYWFTDGRFYEGMENVVLILRTIPVVGVYDYMIDFIFYHNGVLEVKITATGYVRTSFYTPGDKKFSYKLQENLAAPLHHHIFNFKADVDIKGTSNRFSTLNFELDNSPNKYSTNSSARLIQHKFSSTLKSTERDAAYRYNFKEPKYLIFYNEQQKNRFGNFKSYRILNRGVSVQMLPEGSGNEPIASWARYQVAVTKYKDSERTSSSIYSTLDIADPVVNFQKFIDDDESIIDQDLVAWISMGNHHIPHTEDLPITPTPAMDASFFLSPYNYFDEDQGITSMNAVRVEPMDRTKKDTTLHIQRYGVKQEVRCVPEDNKYDEVIQNEPSLIIEA</sequence>
<dbReference type="InterPro" id="IPR036460">
    <property type="entry name" value="Cu_amine_oxidase_C_sf"/>
</dbReference>
<dbReference type="OrthoDB" id="5379943at2759"/>
<dbReference type="GO" id="GO:0005886">
    <property type="term" value="C:plasma membrane"/>
    <property type="evidence" value="ECO:0007669"/>
    <property type="project" value="TreeGrafter"/>
</dbReference>
<dbReference type="PRINTS" id="PR00766">
    <property type="entry name" value="CUDAOXIDASE"/>
</dbReference>